<dbReference type="AlphaFoldDB" id="A0A0F7CMR0"/>
<reference evidence="1" key="1">
    <citation type="submission" date="2019-08" db="EMBL/GenBank/DDBJ databases">
        <title>Complete genome sequence of a mangrove-derived Streptomyces xiamenensis.</title>
        <authorList>
            <person name="Xu J."/>
        </authorList>
    </citation>
    <scope>NUCLEOTIDE SEQUENCE</scope>
    <source>
        <strain evidence="1">318</strain>
    </source>
</reference>
<protein>
    <submittedName>
        <fullName evidence="1">Transposase, IS4 family</fullName>
    </submittedName>
</protein>
<name>A0A0F7CMR0_9ACTN</name>
<dbReference type="EMBL" id="CP009922">
    <property type="protein sequence ID" value="AKG41596.1"/>
    <property type="molecule type" value="Genomic_DNA"/>
</dbReference>
<evidence type="ECO:0000313" key="2">
    <source>
        <dbReference type="Proteomes" id="UP000034034"/>
    </source>
</evidence>
<accession>A0A0F7CMR0</accession>
<dbReference type="Proteomes" id="UP000034034">
    <property type="component" value="Chromosome"/>
</dbReference>
<dbReference type="KEGG" id="sxi:SXIM_02120"/>
<dbReference type="HOGENOM" id="CLU_2467818_0_0_11"/>
<gene>
    <name evidence="1" type="ORF">SXIM_02120</name>
</gene>
<keyword evidence="2" id="KW-1185">Reference proteome</keyword>
<proteinExistence type="predicted"/>
<organism evidence="1 2">
    <name type="scientific">Streptomyces xiamenensis</name>
    <dbReference type="NCBI Taxonomy" id="408015"/>
    <lineage>
        <taxon>Bacteria</taxon>
        <taxon>Bacillati</taxon>
        <taxon>Actinomycetota</taxon>
        <taxon>Actinomycetes</taxon>
        <taxon>Kitasatosporales</taxon>
        <taxon>Streptomycetaceae</taxon>
        <taxon>Streptomyces</taxon>
    </lineage>
</organism>
<evidence type="ECO:0000313" key="1">
    <source>
        <dbReference type="EMBL" id="AKG41596.1"/>
    </source>
</evidence>
<sequence length="88" mass="9059">MRAEPDVFGPVASDPTVYRFMDALAASGSKALAATRAARSEVHGHVWDLVGASSPAAEGWVIVDDDVAGGERGVEGGHAGRQDVEAAR</sequence>
<dbReference type="PATRIC" id="fig|408015.6.peg.234"/>